<evidence type="ECO:0000313" key="1">
    <source>
        <dbReference type="EMBL" id="MBB6328675.1"/>
    </source>
</evidence>
<dbReference type="EMBL" id="JACIJO010000004">
    <property type="protein sequence ID" value="MBB6328675.1"/>
    <property type="molecule type" value="Genomic_DNA"/>
</dbReference>
<comment type="caution">
    <text evidence="1">The sequence shown here is derived from an EMBL/GenBank/DDBJ whole genome shotgun (WGS) entry which is preliminary data.</text>
</comment>
<dbReference type="AlphaFoldDB" id="A0A841N1Y7"/>
<keyword evidence="2" id="KW-1185">Reference proteome</keyword>
<sequence length="30" mass="3608">MLKLPKELKEYPELAYSIIFINLQVQIFPE</sequence>
<proteinExistence type="predicted"/>
<gene>
    <name evidence="1" type="ORF">FHS59_004331</name>
</gene>
<dbReference type="Proteomes" id="UP000588604">
    <property type="component" value="Unassembled WGS sequence"/>
</dbReference>
<name>A0A841N1Y7_9BACT</name>
<organism evidence="1 2">
    <name type="scientific">Algoriphagus iocasae</name>
    <dbReference type="NCBI Taxonomy" id="1836499"/>
    <lineage>
        <taxon>Bacteria</taxon>
        <taxon>Pseudomonadati</taxon>
        <taxon>Bacteroidota</taxon>
        <taxon>Cytophagia</taxon>
        <taxon>Cytophagales</taxon>
        <taxon>Cyclobacteriaceae</taxon>
        <taxon>Algoriphagus</taxon>
    </lineage>
</organism>
<protein>
    <submittedName>
        <fullName evidence="1">Uncharacterized protein</fullName>
    </submittedName>
</protein>
<reference evidence="1 2" key="1">
    <citation type="submission" date="2020-08" db="EMBL/GenBank/DDBJ databases">
        <title>Genomic Encyclopedia of Type Strains, Phase IV (KMG-IV): sequencing the most valuable type-strain genomes for metagenomic binning, comparative biology and taxonomic classification.</title>
        <authorList>
            <person name="Goeker M."/>
        </authorList>
    </citation>
    <scope>NUCLEOTIDE SEQUENCE [LARGE SCALE GENOMIC DNA]</scope>
    <source>
        <strain evidence="1 2">DSM 102044</strain>
    </source>
</reference>
<accession>A0A841N1Y7</accession>
<evidence type="ECO:0000313" key="2">
    <source>
        <dbReference type="Proteomes" id="UP000588604"/>
    </source>
</evidence>